<accession>A0ABD5Y7D3</accession>
<evidence type="ECO:0000256" key="1">
    <source>
        <dbReference type="SAM" id="Phobius"/>
    </source>
</evidence>
<keyword evidence="1" id="KW-1133">Transmembrane helix</keyword>
<reference evidence="2 3" key="1">
    <citation type="journal article" date="2019" name="Int. J. Syst. Evol. Microbiol.">
        <title>The Global Catalogue of Microorganisms (GCM) 10K type strain sequencing project: providing services to taxonomists for standard genome sequencing and annotation.</title>
        <authorList>
            <consortium name="The Broad Institute Genomics Platform"/>
            <consortium name="The Broad Institute Genome Sequencing Center for Infectious Disease"/>
            <person name="Wu L."/>
            <person name="Ma J."/>
        </authorList>
    </citation>
    <scope>NUCLEOTIDE SEQUENCE [LARGE SCALE GENOMIC DNA]</scope>
    <source>
        <strain evidence="2 3">XZYJT29</strain>
    </source>
</reference>
<keyword evidence="3" id="KW-1185">Reference proteome</keyword>
<dbReference type="GeneID" id="78821953"/>
<comment type="caution">
    <text evidence="2">The sequence shown here is derived from an EMBL/GenBank/DDBJ whole genome shotgun (WGS) entry which is preliminary data.</text>
</comment>
<sequence>MDRTRDTRDEQFWSARNFGALLVFTALVSVALRTTTGHWPADLGGWAAAAFAGVGLVLIGHSLTHRITAKQSVSQ</sequence>
<dbReference type="EMBL" id="JBHTAS010000001">
    <property type="protein sequence ID" value="MFC7141634.1"/>
    <property type="molecule type" value="Genomic_DNA"/>
</dbReference>
<feature type="transmembrane region" description="Helical" evidence="1">
    <location>
        <begin position="44"/>
        <end position="63"/>
    </location>
</feature>
<feature type="transmembrane region" description="Helical" evidence="1">
    <location>
        <begin position="12"/>
        <end position="32"/>
    </location>
</feature>
<proteinExistence type="predicted"/>
<dbReference type="RefSeq" id="WP_274322714.1">
    <property type="nucleotide sequence ID" value="NZ_CP118158.1"/>
</dbReference>
<keyword evidence="1" id="KW-0812">Transmembrane</keyword>
<dbReference type="AlphaFoldDB" id="A0ABD5Y7D3"/>
<evidence type="ECO:0000313" key="2">
    <source>
        <dbReference type="EMBL" id="MFC7141634.1"/>
    </source>
</evidence>
<dbReference type="Proteomes" id="UP001596432">
    <property type="component" value="Unassembled WGS sequence"/>
</dbReference>
<organism evidence="2 3">
    <name type="scientific">Halosimplex aquaticum</name>
    <dbReference type="NCBI Taxonomy" id="3026162"/>
    <lineage>
        <taxon>Archaea</taxon>
        <taxon>Methanobacteriati</taxon>
        <taxon>Methanobacteriota</taxon>
        <taxon>Stenosarchaea group</taxon>
        <taxon>Halobacteria</taxon>
        <taxon>Halobacteriales</taxon>
        <taxon>Haloarculaceae</taxon>
        <taxon>Halosimplex</taxon>
    </lineage>
</organism>
<name>A0ABD5Y7D3_9EURY</name>
<evidence type="ECO:0000313" key="3">
    <source>
        <dbReference type="Proteomes" id="UP001596432"/>
    </source>
</evidence>
<keyword evidence="1" id="KW-0472">Membrane</keyword>
<gene>
    <name evidence="2" type="ORF">ACFQMA_17575</name>
</gene>
<protein>
    <submittedName>
        <fullName evidence="2">Uncharacterized protein</fullName>
    </submittedName>
</protein>